<keyword evidence="5 7" id="KW-1133">Transmembrane helix</keyword>
<feature type="transmembrane region" description="Helical" evidence="7">
    <location>
        <begin position="6"/>
        <end position="25"/>
    </location>
</feature>
<reference evidence="10" key="1">
    <citation type="submission" date="2025-08" db="UniProtKB">
        <authorList>
            <consortium name="RefSeq"/>
        </authorList>
    </citation>
    <scope>IDENTIFICATION</scope>
</reference>
<dbReference type="Proteomes" id="UP000694888">
    <property type="component" value="Unplaced"/>
</dbReference>
<proteinExistence type="inferred from homology"/>
<keyword evidence="4 7" id="KW-0812">Transmembrane</keyword>
<dbReference type="PANTHER" id="PTHR10283:SF82">
    <property type="entry name" value="SOLUTE CARRIER FAMILY 13 MEMBER 2"/>
    <property type="match status" value="1"/>
</dbReference>
<dbReference type="Pfam" id="PF00939">
    <property type="entry name" value="Na_sulph_symp"/>
    <property type="match status" value="1"/>
</dbReference>
<evidence type="ECO:0000256" key="4">
    <source>
        <dbReference type="ARBA" id="ARBA00022692"/>
    </source>
</evidence>
<sequence length="117" mass="12517">MHVHPLYLMLPTTAACSLAFMLPVATPPNALVFAYGDVKVTDMIKCGFILNMLGVAVISLGINTWGHAAFSLDSFPTWAQGLILQDPNATLSDVLTTTTVPDFVGNWTVSGNISTYL</sequence>
<dbReference type="RefSeq" id="XP_012941715.1">
    <property type="nucleotide sequence ID" value="XM_013086261.2"/>
</dbReference>
<evidence type="ECO:0000256" key="2">
    <source>
        <dbReference type="ARBA" id="ARBA00006772"/>
    </source>
</evidence>
<dbReference type="PROSITE" id="PS01271">
    <property type="entry name" value="NA_SULFATE"/>
    <property type="match status" value="1"/>
</dbReference>
<keyword evidence="6 7" id="KW-0472">Membrane</keyword>
<keyword evidence="3" id="KW-0813">Transport</keyword>
<evidence type="ECO:0000256" key="8">
    <source>
        <dbReference type="SAM" id="SignalP"/>
    </source>
</evidence>
<keyword evidence="9" id="KW-1185">Reference proteome</keyword>
<evidence type="ECO:0000256" key="3">
    <source>
        <dbReference type="ARBA" id="ARBA00022448"/>
    </source>
</evidence>
<dbReference type="PANTHER" id="PTHR10283">
    <property type="entry name" value="SOLUTE CARRIER FAMILY 13 MEMBER"/>
    <property type="match status" value="1"/>
</dbReference>
<evidence type="ECO:0000256" key="7">
    <source>
        <dbReference type="SAM" id="Phobius"/>
    </source>
</evidence>
<accession>A0ABM1A6F7</accession>
<dbReference type="InterPro" id="IPR001898">
    <property type="entry name" value="SLC13A/DASS"/>
</dbReference>
<comment type="similarity">
    <text evidence="2">Belongs to the SLC13A/DASS transporter (TC 2.A.47) family. NADC subfamily.</text>
</comment>
<comment type="subcellular location">
    <subcellularLocation>
        <location evidence="1">Membrane</location>
        <topology evidence="1">Multi-pass membrane protein</topology>
    </subcellularLocation>
</comment>
<protein>
    <submittedName>
        <fullName evidence="10">Solute carrier family 13 member 2</fullName>
    </submittedName>
</protein>
<feature type="signal peptide" evidence="8">
    <location>
        <begin position="1"/>
        <end position="19"/>
    </location>
</feature>
<keyword evidence="8" id="KW-0732">Signal</keyword>
<evidence type="ECO:0000256" key="1">
    <source>
        <dbReference type="ARBA" id="ARBA00004141"/>
    </source>
</evidence>
<evidence type="ECO:0000313" key="10">
    <source>
        <dbReference type="RefSeq" id="XP_012941715.1"/>
    </source>
</evidence>
<evidence type="ECO:0000313" key="9">
    <source>
        <dbReference type="Proteomes" id="UP000694888"/>
    </source>
</evidence>
<name>A0ABM1A6F7_APLCA</name>
<evidence type="ECO:0000256" key="6">
    <source>
        <dbReference type="ARBA" id="ARBA00023136"/>
    </source>
</evidence>
<dbReference type="InterPro" id="IPR031312">
    <property type="entry name" value="Na/sul_symport_CS"/>
</dbReference>
<feature type="chain" id="PRO_5045946259" evidence="8">
    <location>
        <begin position="20"/>
        <end position="117"/>
    </location>
</feature>
<gene>
    <name evidence="10" type="primary">LOC106012661</name>
</gene>
<organism evidence="9 10">
    <name type="scientific">Aplysia californica</name>
    <name type="common">California sea hare</name>
    <dbReference type="NCBI Taxonomy" id="6500"/>
    <lineage>
        <taxon>Eukaryota</taxon>
        <taxon>Metazoa</taxon>
        <taxon>Spiralia</taxon>
        <taxon>Lophotrochozoa</taxon>
        <taxon>Mollusca</taxon>
        <taxon>Gastropoda</taxon>
        <taxon>Heterobranchia</taxon>
        <taxon>Euthyneura</taxon>
        <taxon>Tectipleura</taxon>
        <taxon>Aplysiida</taxon>
        <taxon>Aplysioidea</taxon>
        <taxon>Aplysiidae</taxon>
        <taxon>Aplysia</taxon>
    </lineage>
</organism>
<dbReference type="GeneID" id="106012661"/>
<feature type="transmembrane region" description="Helical" evidence="7">
    <location>
        <begin position="46"/>
        <end position="66"/>
    </location>
</feature>
<evidence type="ECO:0000256" key="5">
    <source>
        <dbReference type="ARBA" id="ARBA00022989"/>
    </source>
</evidence>